<dbReference type="SUPFAM" id="SSF54211">
    <property type="entry name" value="Ribosomal protein S5 domain 2-like"/>
    <property type="match status" value="1"/>
</dbReference>
<dbReference type="Gene3D" id="3.30.230.10">
    <property type="match status" value="1"/>
</dbReference>
<comment type="pathway">
    <text evidence="1">Isoprenoid biosynthesis; isopentenyl diphosphate biosynthesis via mevalonate pathway; isopentenyl diphosphate from (R)-mevalonate: step 2/3.</text>
</comment>
<evidence type="ECO:0000259" key="8">
    <source>
        <dbReference type="Pfam" id="PF08544"/>
    </source>
</evidence>
<proteinExistence type="predicted"/>
<dbReference type="RefSeq" id="WP_126404861.1">
    <property type="nucleotide sequence ID" value="NZ_LR134266.1"/>
</dbReference>
<feature type="domain" description="GHMP kinase N-terminal" evidence="7">
    <location>
        <begin position="72"/>
        <end position="161"/>
    </location>
</feature>
<keyword evidence="4" id="KW-0547">Nucleotide-binding</keyword>
<protein>
    <recommendedName>
        <fullName evidence="2">phosphomevalonate kinase</fullName>
        <ecNumber evidence="2">2.7.4.2</ecNumber>
    </recommendedName>
</protein>
<evidence type="ECO:0000256" key="2">
    <source>
        <dbReference type="ARBA" id="ARBA00012958"/>
    </source>
</evidence>
<dbReference type="InterPro" id="IPR035102">
    <property type="entry name" value="Phosphomevalonate_kinase"/>
</dbReference>
<dbReference type="GO" id="GO:0005524">
    <property type="term" value="F:ATP binding"/>
    <property type="evidence" value="ECO:0007669"/>
    <property type="project" value="UniProtKB-KW"/>
</dbReference>
<dbReference type="GO" id="GO:0019287">
    <property type="term" value="P:isopentenyl diphosphate biosynthetic process, mevalonate pathway"/>
    <property type="evidence" value="ECO:0007669"/>
    <property type="project" value="UniProtKB-UniPathway"/>
</dbReference>
<dbReference type="UniPathway" id="UPA00057">
    <property type="reaction ID" value="UER00099"/>
</dbReference>
<name>A0A447Z6J6_9STRE</name>
<sequence>MKIKKEVRAGGKLYVAGEYSILTPGQTAIIQFIPIYMQAETQPASTYRIQSDMFPFAVDLTPNTDYALIQETVHLMNAYLQSQGVAISPFDLRIGGKFEREGKKFGIGSSGSVVLLTLKAMAALYDFPLPADLLFRLACLVLIQRGDNGSMGDLACIAYEGLVSYRSFDRRALAEQLQDQDLDQVLALDWGYEIEPLSPQLSYTFLVGWTQEPAISRDLINRVRSAIGPVFLKGTEQAVQDLLVAFQEADRDLAWSSIGRASDLLLSLNEVIYTKKLAQLKRAEEGLKVIAKSSGAGGGDCGIALAFEEAAAQEIVRRWQEAGIDLLYSERMGEYDDQPKG</sequence>
<dbReference type="InterPro" id="IPR020568">
    <property type="entry name" value="Ribosomal_Su5_D2-typ_SF"/>
</dbReference>
<accession>A0A447Z6J6</accession>
<dbReference type="PANTHER" id="PTHR31814">
    <property type="match status" value="1"/>
</dbReference>
<dbReference type="NCBIfam" id="TIGR01220">
    <property type="entry name" value="Pmev_kin_Gr_pos"/>
    <property type="match status" value="1"/>
</dbReference>
<keyword evidence="5 9" id="KW-0418">Kinase</keyword>
<dbReference type="GO" id="GO:0004631">
    <property type="term" value="F:phosphomevalonate kinase activity"/>
    <property type="evidence" value="ECO:0007669"/>
    <property type="project" value="UniProtKB-EC"/>
</dbReference>
<dbReference type="KEGG" id="svf:NCTC3166_01741"/>
<dbReference type="SUPFAM" id="SSF55060">
    <property type="entry name" value="GHMP Kinase, C-terminal domain"/>
    <property type="match status" value="1"/>
</dbReference>
<dbReference type="InterPro" id="IPR005917">
    <property type="entry name" value="Pmev_kinase_bact"/>
</dbReference>
<dbReference type="EMBL" id="LR134266">
    <property type="protein sequence ID" value="VED67906.1"/>
    <property type="molecule type" value="Genomic_DNA"/>
</dbReference>
<evidence type="ECO:0000256" key="5">
    <source>
        <dbReference type="ARBA" id="ARBA00022777"/>
    </source>
</evidence>
<reference evidence="9 10" key="1">
    <citation type="submission" date="2018-12" db="EMBL/GenBank/DDBJ databases">
        <authorList>
            <consortium name="Pathogen Informatics"/>
        </authorList>
    </citation>
    <scope>NUCLEOTIDE SEQUENCE [LARGE SCALE GENOMIC DNA]</scope>
    <source>
        <strain evidence="9 10">NCTC3166</strain>
    </source>
</reference>
<evidence type="ECO:0000259" key="7">
    <source>
        <dbReference type="Pfam" id="PF00288"/>
    </source>
</evidence>
<dbReference type="Pfam" id="PF08544">
    <property type="entry name" value="GHMP_kinases_C"/>
    <property type="match status" value="1"/>
</dbReference>
<evidence type="ECO:0000256" key="6">
    <source>
        <dbReference type="ARBA" id="ARBA00022840"/>
    </source>
</evidence>
<dbReference type="InterPro" id="IPR013750">
    <property type="entry name" value="GHMP_kinase_C_dom"/>
</dbReference>
<dbReference type="Gene3D" id="3.30.70.890">
    <property type="entry name" value="GHMP kinase, C-terminal domain"/>
    <property type="match status" value="1"/>
</dbReference>
<evidence type="ECO:0000313" key="9">
    <source>
        <dbReference type="EMBL" id="VED67906.1"/>
    </source>
</evidence>
<organism evidence="9 10">
    <name type="scientific">Streptococcus viridans</name>
    <dbReference type="NCBI Taxonomy" id="78535"/>
    <lineage>
        <taxon>Bacteria</taxon>
        <taxon>Bacillati</taxon>
        <taxon>Bacillota</taxon>
        <taxon>Bacilli</taxon>
        <taxon>Lactobacillales</taxon>
        <taxon>Streptococcaceae</taxon>
        <taxon>Streptococcus</taxon>
    </lineage>
</organism>
<dbReference type="Pfam" id="PF00288">
    <property type="entry name" value="GHMP_kinases_N"/>
    <property type="match status" value="1"/>
</dbReference>
<feature type="domain" description="GHMP kinase C-terminal" evidence="8">
    <location>
        <begin position="291"/>
        <end position="324"/>
    </location>
</feature>
<dbReference type="InterPro" id="IPR036554">
    <property type="entry name" value="GHMP_kinase_C_sf"/>
</dbReference>
<evidence type="ECO:0000256" key="4">
    <source>
        <dbReference type="ARBA" id="ARBA00022741"/>
    </source>
</evidence>
<keyword evidence="6" id="KW-0067">ATP-binding</keyword>
<evidence type="ECO:0000313" key="10">
    <source>
        <dbReference type="Proteomes" id="UP000270025"/>
    </source>
</evidence>
<dbReference type="Proteomes" id="UP000270025">
    <property type="component" value="Chromosome"/>
</dbReference>
<dbReference type="InterPro" id="IPR014721">
    <property type="entry name" value="Ribsml_uS5_D2-typ_fold_subgr"/>
</dbReference>
<dbReference type="InterPro" id="IPR006204">
    <property type="entry name" value="GHMP_kinase_N_dom"/>
</dbReference>
<gene>
    <name evidence="9" type="primary">mvaK1</name>
    <name evidence="9" type="ORF">NCTC3166_01741</name>
</gene>
<evidence type="ECO:0000256" key="1">
    <source>
        <dbReference type="ARBA" id="ARBA00005017"/>
    </source>
</evidence>
<dbReference type="EC" id="2.7.4.2" evidence="2"/>
<keyword evidence="3" id="KW-0808">Transferase</keyword>
<dbReference type="AlphaFoldDB" id="A0A447Z6J6"/>
<keyword evidence="10" id="KW-1185">Reference proteome</keyword>
<evidence type="ECO:0000256" key="3">
    <source>
        <dbReference type="ARBA" id="ARBA00022679"/>
    </source>
</evidence>
<dbReference type="PANTHER" id="PTHR31814:SF2">
    <property type="entry name" value="PHOSPHOMEVALONATE KINASE"/>
    <property type="match status" value="1"/>
</dbReference>